<comment type="caution">
    <text evidence="2">The sequence shown here is derived from an EMBL/GenBank/DDBJ whole genome shotgun (WGS) entry which is preliminary data.</text>
</comment>
<feature type="non-terminal residue" evidence="2">
    <location>
        <position position="96"/>
    </location>
</feature>
<accession>X1MD54</accession>
<sequence>MFNMVEYILTMTATVGGSTVPTLGSHPFTADSTISGITPYPDPGYKFSHWVKDGVDAGDLVPFSIVMDTDHTLHAVFTGPPLEHVLTIETPDNGTT</sequence>
<proteinExistence type="predicted"/>
<dbReference type="Pfam" id="PF18998">
    <property type="entry name" value="Flg_new_2"/>
    <property type="match status" value="1"/>
</dbReference>
<organism evidence="2">
    <name type="scientific">marine sediment metagenome</name>
    <dbReference type="NCBI Taxonomy" id="412755"/>
    <lineage>
        <taxon>unclassified sequences</taxon>
        <taxon>metagenomes</taxon>
        <taxon>ecological metagenomes</taxon>
    </lineage>
</organism>
<dbReference type="AlphaFoldDB" id="X1MD54"/>
<evidence type="ECO:0000259" key="1">
    <source>
        <dbReference type="Pfam" id="PF18998"/>
    </source>
</evidence>
<feature type="domain" description="Bacterial repeat" evidence="1">
    <location>
        <begin position="8"/>
        <end position="78"/>
    </location>
</feature>
<gene>
    <name evidence="2" type="ORF">S06H3_23989</name>
</gene>
<protein>
    <recommendedName>
        <fullName evidence="1">Bacterial repeat domain-containing protein</fullName>
    </recommendedName>
</protein>
<reference evidence="2" key="1">
    <citation type="journal article" date="2014" name="Front. Microbiol.">
        <title>High frequency of phylogenetically diverse reductive dehalogenase-homologous genes in deep subseafloor sedimentary metagenomes.</title>
        <authorList>
            <person name="Kawai M."/>
            <person name="Futagami T."/>
            <person name="Toyoda A."/>
            <person name="Takaki Y."/>
            <person name="Nishi S."/>
            <person name="Hori S."/>
            <person name="Arai W."/>
            <person name="Tsubouchi T."/>
            <person name="Morono Y."/>
            <person name="Uchiyama I."/>
            <person name="Ito T."/>
            <person name="Fujiyama A."/>
            <person name="Inagaki F."/>
            <person name="Takami H."/>
        </authorList>
    </citation>
    <scope>NUCLEOTIDE SEQUENCE</scope>
    <source>
        <strain evidence="2">Expedition CK06-06</strain>
    </source>
</reference>
<dbReference type="EMBL" id="BARV01013189">
    <property type="protein sequence ID" value="GAI12610.1"/>
    <property type="molecule type" value="Genomic_DNA"/>
</dbReference>
<evidence type="ECO:0000313" key="2">
    <source>
        <dbReference type="EMBL" id="GAI12610.1"/>
    </source>
</evidence>
<dbReference type="InterPro" id="IPR044060">
    <property type="entry name" value="Bacterial_rp_domain"/>
</dbReference>
<name>X1MD54_9ZZZZ</name>